<dbReference type="PANTHER" id="PTHR42727">
    <property type="entry name" value="PHOSPHATE TRANSPORT SYSTEM PERMEASE PROTEIN"/>
    <property type="match status" value="1"/>
</dbReference>
<keyword evidence="4 5" id="KW-0472">Membrane</keyword>
<dbReference type="CDD" id="cd06261">
    <property type="entry name" value="TM_PBP2"/>
    <property type="match status" value="1"/>
</dbReference>
<name>D1B453_SULD5</name>
<dbReference type="NCBIfam" id="TIGR02138">
    <property type="entry name" value="phosphate_pstC"/>
    <property type="match status" value="1"/>
</dbReference>
<evidence type="ECO:0000259" key="7">
    <source>
        <dbReference type="PROSITE" id="PS50928"/>
    </source>
</evidence>
<dbReference type="HOGENOM" id="CLU_033621_1_1_7"/>
<keyword evidence="9" id="KW-1185">Reference proteome</keyword>
<comment type="similarity">
    <text evidence="6">Belongs to the binding-protein-dependent transport system permease family. CysTW subfamily.</text>
</comment>
<gene>
    <name evidence="8" type="ordered locus">Sdel_1858</name>
</gene>
<feature type="domain" description="ABC transmembrane type-1" evidence="7">
    <location>
        <begin position="186"/>
        <end position="402"/>
    </location>
</feature>
<dbReference type="Pfam" id="PF12501">
    <property type="entry name" value="DUF3708"/>
    <property type="match status" value="1"/>
</dbReference>
<evidence type="ECO:0000256" key="2">
    <source>
        <dbReference type="ARBA" id="ARBA00022692"/>
    </source>
</evidence>
<evidence type="ECO:0000313" key="9">
    <source>
        <dbReference type="Proteomes" id="UP000002222"/>
    </source>
</evidence>
<reference evidence="9" key="1">
    <citation type="submission" date="2009-11" db="EMBL/GenBank/DDBJ databases">
        <title>The complete genome of Sulfurospirillum deleyianum DSM 6946.</title>
        <authorList>
            <consortium name="US DOE Joint Genome Institute (JGI-PGF)"/>
            <person name="Lucas S."/>
            <person name="Copeland A."/>
            <person name="Lapidus A."/>
            <person name="Glavina del Rio T."/>
            <person name="Dalin E."/>
            <person name="Tice H."/>
            <person name="Bruce D."/>
            <person name="Goodwin L."/>
            <person name="Pitluck S."/>
            <person name="Kyrpides N."/>
            <person name="Mavromatis K."/>
            <person name="Ivanova N."/>
            <person name="Ovchinnikova G."/>
            <person name="Munk A.C."/>
            <person name="Lu M."/>
            <person name="Brettin T."/>
            <person name="Detter J.C."/>
            <person name="Han C."/>
            <person name="Tapia R."/>
            <person name="Larimer F."/>
            <person name="Land M."/>
            <person name="Hauser L."/>
            <person name="Markowitz V."/>
            <person name="Cheng J.F."/>
            <person name="Hugenholtz P."/>
            <person name="Woyke T."/>
            <person name="Wu D."/>
            <person name="Aumann P."/>
            <person name="Schneider S."/>
            <person name="Lang E."/>
            <person name="Spring S."/>
            <person name="Klenk H.P."/>
            <person name="Eisen J.A."/>
        </authorList>
    </citation>
    <scope>NUCLEOTIDE SEQUENCE [LARGE SCALE GENOMIC DNA]</scope>
    <source>
        <strain evidence="9">ATCC 51133 / DSM 6946 / 5175</strain>
    </source>
</reference>
<organism evidence="8 9">
    <name type="scientific">Sulfurospirillum deleyianum (strain ATCC 51133 / DSM 6946 / 5175)</name>
    <dbReference type="NCBI Taxonomy" id="525898"/>
    <lineage>
        <taxon>Bacteria</taxon>
        <taxon>Pseudomonadati</taxon>
        <taxon>Campylobacterota</taxon>
        <taxon>Epsilonproteobacteria</taxon>
        <taxon>Campylobacterales</taxon>
        <taxon>Sulfurospirillaceae</taxon>
        <taxon>Sulfurospirillum</taxon>
    </lineage>
</organism>
<proteinExistence type="inferred from homology"/>
<feature type="transmembrane region" description="Helical" evidence="5">
    <location>
        <begin position="6"/>
        <end position="25"/>
    </location>
</feature>
<evidence type="ECO:0000313" key="8">
    <source>
        <dbReference type="EMBL" id="ACZ12873.1"/>
    </source>
</evidence>
<dbReference type="InterPro" id="IPR000515">
    <property type="entry name" value="MetI-like"/>
</dbReference>
<evidence type="ECO:0000256" key="5">
    <source>
        <dbReference type="RuleBase" id="RU363032"/>
    </source>
</evidence>
<comment type="caution">
    <text evidence="6">Lacks conserved residue(s) required for the propagation of feature annotation.</text>
</comment>
<dbReference type="SUPFAM" id="SSF161098">
    <property type="entry name" value="MetI-like"/>
    <property type="match status" value="1"/>
</dbReference>
<comment type="function">
    <text evidence="6">Part of the binding-protein-dependent transport system for phosphate; probably responsible for the translocation of the substrate across the membrane.</text>
</comment>
<keyword evidence="6" id="KW-1003">Cell membrane</keyword>
<feature type="transmembrane region" description="Helical" evidence="5">
    <location>
        <begin position="384"/>
        <end position="406"/>
    </location>
</feature>
<feature type="transmembrane region" description="Helical" evidence="5">
    <location>
        <begin position="310"/>
        <end position="331"/>
    </location>
</feature>
<dbReference type="GO" id="GO:0005315">
    <property type="term" value="F:phosphate transmembrane transporter activity"/>
    <property type="evidence" value="ECO:0007669"/>
    <property type="project" value="InterPro"/>
</dbReference>
<keyword evidence="5" id="KW-0813">Transport</keyword>
<feature type="transmembrane region" description="Helical" evidence="5">
    <location>
        <begin position="226"/>
        <end position="251"/>
    </location>
</feature>
<dbReference type="KEGG" id="sdl:Sdel_1858"/>
<reference evidence="8 9" key="2">
    <citation type="journal article" date="2010" name="Stand. Genomic Sci.">
        <title>Complete genome sequence of Sulfurospirillum deleyianum type strain (5175).</title>
        <authorList>
            <person name="Sikorski J."/>
            <person name="Lapidus A."/>
            <person name="Copeland A."/>
            <person name="Glavina Del Rio T."/>
            <person name="Nolan M."/>
            <person name="Lucas S."/>
            <person name="Chen F."/>
            <person name="Tice H."/>
            <person name="Cheng J.F."/>
            <person name="Saunders E."/>
            <person name="Bruce D."/>
            <person name="Goodwin L."/>
            <person name="Pitluck S."/>
            <person name="Ovchinnikova G."/>
            <person name="Pati A."/>
            <person name="Ivanova N."/>
            <person name="Mavromatis K."/>
            <person name="Chen A."/>
            <person name="Palaniappan K."/>
            <person name="Chain P."/>
            <person name="Land M."/>
            <person name="Hauser L."/>
            <person name="Chang Y.J."/>
            <person name="Jeffries C.D."/>
            <person name="Brettin T."/>
            <person name="Detter J.C."/>
            <person name="Han C."/>
            <person name="Rohde M."/>
            <person name="Lang E."/>
            <person name="Spring S."/>
            <person name="Goker M."/>
            <person name="Bristow J."/>
            <person name="Eisen J.A."/>
            <person name="Markowitz V."/>
            <person name="Hugenholtz P."/>
            <person name="Kyrpides N.C."/>
            <person name="Klenk H.P."/>
        </authorList>
    </citation>
    <scope>NUCLEOTIDE SEQUENCE [LARGE SCALE GENOMIC DNA]</scope>
    <source>
        <strain evidence="9">ATCC 51133 / DSM 6946 / 5175</strain>
    </source>
</reference>
<comment type="subcellular location">
    <subcellularLocation>
        <location evidence="1 5">Cell membrane</location>
        <topology evidence="1 5">Multi-pass membrane protein</topology>
    </subcellularLocation>
</comment>
<dbReference type="GO" id="GO:0006817">
    <property type="term" value="P:phosphate ion transport"/>
    <property type="evidence" value="ECO:0007669"/>
    <property type="project" value="UniProtKB-KW"/>
</dbReference>
<accession>D1B453</accession>
<feature type="transmembrane region" description="Helical" evidence="5">
    <location>
        <begin position="76"/>
        <end position="97"/>
    </location>
</feature>
<evidence type="ECO:0000256" key="1">
    <source>
        <dbReference type="ARBA" id="ARBA00004651"/>
    </source>
</evidence>
<dbReference type="InterPro" id="IPR035906">
    <property type="entry name" value="MetI-like_sf"/>
</dbReference>
<evidence type="ECO:0000256" key="3">
    <source>
        <dbReference type="ARBA" id="ARBA00022989"/>
    </source>
</evidence>
<protein>
    <recommendedName>
        <fullName evidence="6">Phosphate transport system permease protein</fullName>
    </recommendedName>
</protein>
<dbReference type="PANTHER" id="PTHR42727:SF1">
    <property type="entry name" value="PHOSPHATE TRANSPORT SYSTEM PERMEASE"/>
    <property type="match status" value="1"/>
</dbReference>
<dbReference type="InterPro" id="IPR011864">
    <property type="entry name" value="Phosphate_PstC"/>
</dbReference>
<dbReference type="Proteomes" id="UP000002222">
    <property type="component" value="Chromosome"/>
</dbReference>
<dbReference type="InterPro" id="IPR022182">
    <property type="entry name" value="PstC_N"/>
</dbReference>
<dbReference type="Pfam" id="PF00528">
    <property type="entry name" value="BPD_transp_1"/>
    <property type="match status" value="1"/>
</dbReference>
<dbReference type="EMBL" id="CP001816">
    <property type="protein sequence ID" value="ACZ12873.1"/>
    <property type="molecule type" value="Genomic_DNA"/>
</dbReference>
<dbReference type="Gene3D" id="1.10.3720.10">
    <property type="entry name" value="MetI-like"/>
    <property type="match status" value="1"/>
</dbReference>
<evidence type="ECO:0000256" key="6">
    <source>
        <dbReference type="RuleBase" id="RU363054"/>
    </source>
</evidence>
<keyword evidence="6" id="KW-0592">Phosphate transport</keyword>
<evidence type="ECO:0000256" key="4">
    <source>
        <dbReference type="ARBA" id="ARBA00023136"/>
    </source>
</evidence>
<dbReference type="PROSITE" id="PS50928">
    <property type="entry name" value="ABC_TM1"/>
    <property type="match status" value="1"/>
</dbReference>
<feature type="transmembrane region" description="Helical" evidence="5">
    <location>
        <begin position="46"/>
        <end position="70"/>
    </location>
</feature>
<dbReference type="AlphaFoldDB" id="D1B453"/>
<dbReference type="GO" id="GO:0005886">
    <property type="term" value="C:plasma membrane"/>
    <property type="evidence" value="ECO:0007669"/>
    <property type="project" value="UniProtKB-SubCell"/>
</dbReference>
<feature type="transmembrane region" description="Helical" evidence="5">
    <location>
        <begin position="117"/>
        <end position="138"/>
    </location>
</feature>
<dbReference type="STRING" id="525898.Sdel_1858"/>
<dbReference type="eggNOG" id="COG0573">
    <property type="taxonomic scope" value="Bacteria"/>
</dbReference>
<feature type="transmembrane region" description="Helical" evidence="5">
    <location>
        <begin position="190"/>
        <end position="214"/>
    </location>
</feature>
<keyword evidence="2 5" id="KW-0812">Transmembrane</keyword>
<sequence length="418" mass="45067">MSTQTLYLIFFGGLFPLMFLGYILGRQKAIAMRSQGIKMHSQPDQYGWFSALYTGLPIIMVGVCGVFLYLFGFHAIPFPMLIAASLGVGALSLVFLIKNVKATTKARDLVEDLIKGLLITASLVSVLTTFGILLSIIFEALQFFKMQSFFNFLFGLEWAPDTAFLEGAGRADAGAAEAKFGAVPIFAGTFYITVIAMMVAIPIGLMSAIFMSEYASSKVRAQVKPFLEILAGIPTVVYGFFAALTVAPFVVKVCNLVGLEAQYQNALSSGIVMGIMIIPFISSLSDDVISSVPQSMRNGAYALGMNQAETIRFVVLPSAMPGIIASMLLAVSRALGETMIVVMAAGLRPNLTLNPLEDMTTVTVKIVEALTGDQEFNNPLTLSAFALGLVLFVVTLVINIISVSTIRSFHRKYKVSTL</sequence>
<feature type="transmembrane region" description="Helical" evidence="5">
    <location>
        <begin position="271"/>
        <end position="289"/>
    </location>
</feature>
<keyword evidence="3 5" id="KW-1133">Transmembrane helix</keyword>